<evidence type="ECO:0000313" key="9">
    <source>
        <dbReference type="Proteomes" id="UP000648182"/>
    </source>
</evidence>
<dbReference type="InterPro" id="IPR050327">
    <property type="entry name" value="Proton-linked_MCT"/>
</dbReference>
<feature type="transmembrane region" description="Helical" evidence="6">
    <location>
        <begin position="278"/>
        <end position="297"/>
    </location>
</feature>
<dbReference type="SUPFAM" id="SSF103473">
    <property type="entry name" value="MFS general substrate transporter"/>
    <property type="match status" value="1"/>
</dbReference>
<feature type="transmembrane region" description="Helical" evidence="6">
    <location>
        <begin position="333"/>
        <end position="351"/>
    </location>
</feature>
<keyword evidence="4 6" id="KW-1133">Transmembrane helix</keyword>
<dbReference type="Gene3D" id="1.20.1250.20">
    <property type="entry name" value="MFS general substrate transporter like domains"/>
    <property type="match status" value="2"/>
</dbReference>
<feature type="transmembrane region" description="Helical" evidence="6">
    <location>
        <begin position="363"/>
        <end position="384"/>
    </location>
</feature>
<proteinExistence type="predicted"/>
<keyword evidence="5 6" id="KW-0472">Membrane</keyword>
<feature type="transmembrane region" description="Helical" evidence="6">
    <location>
        <begin position="214"/>
        <end position="240"/>
    </location>
</feature>
<dbReference type="InterPro" id="IPR010645">
    <property type="entry name" value="MFS_4"/>
</dbReference>
<feature type="transmembrane region" description="Helical" evidence="6">
    <location>
        <begin position="7"/>
        <end position="29"/>
    </location>
</feature>
<dbReference type="EMBL" id="JACSPV010000043">
    <property type="protein sequence ID" value="MBD8006983.1"/>
    <property type="molecule type" value="Genomic_DNA"/>
</dbReference>
<evidence type="ECO:0000256" key="2">
    <source>
        <dbReference type="ARBA" id="ARBA00022448"/>
    </source>
</evidence>
<dbReference type="PANTHER" id="PTHR11360">
    <property type="entry name" value="MONOCARBOXYLATE TRANSPORTER"/>
    <property type="match status" value="1"/>
</dbReference>
<feature type="transmembrane region" description="Helical" evidence="6">
    <location>
        <begin position="49"/>
        <end position="70"/>
    </location>
</feature>
<evidence type="ECO:0000256" key="3">
    <source>
        <dbReference type="ARBA" id="ARBA00022692"/>
    </source>
</evidence>
<dbReference type="PROSITE" id="PS50850">
    <property type="entry name" value="MFS"/>
    <property type="match status" value="1"/>
</dbReference>
<protein>
    <submittedName>
        <fullName evidence="8">MFS transporter</fullName>
    </submittedName>
</protein>
<dbReference type="Proteomes" id="UP000648182">
    <property type="component" value="Unassembled WGS sequence"/>
</dbReference>
<dbReference type="RefSeq" id="WP_191815318.1">
    <property type="nucleotide sequence ID" value="NZ_JACSPV010000043.1"/>
</dbReference>
<comment type="subcellular location">
    <subcellularLocation>
        <location evidence="1">Cell membrane</location>
        <topology evidence="1">Multi-pass membrane protein</topology>
    </subcellularLocation>
</comment>
<evidence type="ECO:0000313" key="8">
    <source>
        <dbReference type="EMBL" id="MBD8006983.1"/>
    </source>
</evidence>
<keyword evidence="9" id="KW-1185">Reference proteome</keyword>
<dbReference type="PANTHER" id="PTHR11360:SF284">
    <property type="entry name" value="EG:103B4.3 PROTEIN-RELATED"/>
    <property type="match status" value="1"/>
</dbReference>
<feature type="transmembrane region" description="Helical" evidence="6">
    <location>
        <begin position="102"/>
        <end position="127"/>
    </location>
</feature>
<name>A0ABR8VQD8_9BACI</name>
<organism evidence="8 9">
    <name type="scientific">Bacillus norwichensis</name>
    <dbReference type="NCBI Taxonomy" id="2762217"/>
    <lineage>
        <taxon>Bacteria</taxon>
        <taxon>Bacillati</taxon>
        <taxon>Bacillota</taxon>
        <taxon>Bacilli</taxon>
        <taxon>Bacillales</taxon>
        <taxon>Bacillaceae</taxon>
        <taxon>Bacillus</taxon>
    </lineage>
</organism>
<feature type="transmembrane region" description="Helical" evidence="6">
    <location>
        <begin position="252"/>
        <end position="271"/>
    </location>
</feature>
<evidence type="ECO:0000256" key="6">
    <source>
        <dbReference type="SAM" id="Phobius"/>
    </source>
</evidence>
<dbReference type="InterPro" id="IPR020846">
    <property type="entry name" value="MFS_dom"/>
</dbReference>
<feature type="domain" description="Major facilitator superfamily (MFS) profile" evidence="7">
    <location>
        <begin position="11"/>
        <end position="392"/>
    </location>
</feature>
<evidence type="ECO:0000259" key="7">
    <source>
        <dbReference type="PROSITE" id="PS50850"/>
    </source>
</evidence>
<comment type="caution">
    <text evidence="8">The sequence shown here is derived from an EMBL/GenBank/DDBJ whole genome shotgun (WGS) entry which is preliminary data.</text>
</comment>
<dbReference type="Pfam" id="PF06779">
    <property type="entry name" value="MFS_4"/>
    <property type="match status" value="1"/>
</dbReference>
<accession>A0ABR8VQD8</accession>
<feature type="transmembrane region" description="Helical" evidence="6">
    <location>
        <begin position="134"/>
        <end position="156"/>
    </location>
</feature>
<gene>
    <name evidence="8" type="ORF">H9631_18110</name>
</gene>
<feature type="transmembrane region" description="Helical" evidence="6">
    <location>
        <begin position="77"/>
        <end position="96"/>
    </location>
</feature>
<evidence type="ECO:0000256" key="1">
    <source>
        <dbReference type="ARBA" id="ARBA00004651"/>
    </source>
</evidence>
<feature type="transmembrane region" description="Helical" evidence="6">
    <location>
        <begin position="168"/>
        <end position="187"/>
    </location>
</feature>
<evidence type="ECO:0000256" key="5">
    <source>
        <dbReference type="ARBA" id="ARBA00023136"/>
    </source>
</evidence>
<dbReference type="InterPro" id="IPR036259">
    <property type="entry name" value="MFS_trans_sf"/>
</dbReference>
<feature type="transmembrane region" description="Helical" evidence="6">
    <location>
        <begin position="303"/>
        <end position="321"/>
    </location>
</feature>
<reference evidence="8 9" key="1">
    <citation type="submission" date="2020-08" db="EMBL/GenBank/DDBJ databases">
        <title>A Genomic Blueprint of the Chicken Gut Microbiome.</title>
        <authorList>
            <person name="Gilroy R."/>
            <person name="Ravi A."/>
            <person name="Getino M."/>
            <person name="Pursley I."/>
            <person name="Horton D.L."/>
            <person name="Alikhan N.-F."/>
            <person name="Baker D."/>
            <person name="Gharbi K."/>
            <person name="Hall N."/>
            <person name="Watson M."/>
            <person name="Adriaenssens E.M."/>
            <person name="Foster-Nyarko E."/>
            <person name="Jarju S."/>
            <person name="Secka A."/>
            <person name="Antonio M."/>
            <person name="Oren A."/>
            <person name="Chaudhuri R."/>
            <person name="La Ragione R.M."/>
            <person name="Hildebrand F."/>
            <person name="Pallen M.J."/>
        </authorList>
    </citation>
    <scope>NUCLEOTIDE SEQUENCE [LARGE SCALE GENOMIC DNA]</scope>
    <source>
        <strain evidence="8 9">Sa1BUA2</strain>
    </source>
</reference>
<keyword evidence="3 6" id="KW-0812">Transmembrane</keyword>
<sequence length="406" mass="43655">MKQRKRMWIYAIVSMLITICISGFGRMAYGILMPYMRDSLNLSYQQAGMLGTSTAIGYLAMVLLVGIMASKWGSKPLVVISLLLLAGGCMILFNAGSYAASLIGMIMLGIGTAFGYTPLVNIVVGWFPNNRGLMIGLLLSGMGLGTLIASLIAPIFNQWFDDYGWRYLWLLFGAGSILITLVAFRILKDPPVPSLPKGDQDVSLFKEVYFHKGVLLVAFIYGLIGFAYLIPQSFFFSYILEAGVNEKHAGDVMALGGVMSIFSGPVWGAISDSIGRKLSLCITIFLGGSSILIPIFIPVLLGFVISQALWGFTFVGMLSLIQALSTEQVHQSYAPIALGYVTIYFAGGQILGPGIGGMLADKLGGISAALWLCVSLLAMALLLAPRLKHAAAADDFEEVVPEIPSR</sequence>
<evidence type="ECO:0000256" key="4">
    <source>
        <dbReference type="ARBA" id="ARBA00022989"/>
    </source>
</evidence>
<keyword evidence="2" id="KW-0813">Transport</keyword>